<keyword evidence="4" id="KW-1185">Reference proteome</keyword>
<protein>
    <submittedName>
        <fullName evidence="2">Uncharacterized protein</fullName>
    </submittedName>
</protein>
<evidence type="ECO:0000313" key="2">
    <source>
        <dbReference type="EMBL" id="CAK9062852.1"/>
    </source>
</evidence>
<feature type="compositionally biased region" description="Acidic residues" evidence="1">
    <location>
        <begin position="120"/>
        <end position="142"/>
    </location>
</feature>
<dbReference type="Proteomes" id="UP001642484">
    <property type="component" value="Unassembled WGS sequence"/>
</dbReference>
<feature type="region of interest" description="Disordered" evidence="1">
    <location>
        <begin position="479"/>
        <end position="551"/>
    </location>
</feature>
<comment type="caution">
    <text evidence="2">The sequence shown here is derived from an EMBL/GenBank/DDBJ whole genome shotgun (WGS) entry which is preliminary data.</text>
</comment>
<feature type="region of interest" description="Disordered" evidence="1">
    <location>
        <begin position="90"/>
        <end position="109"/>
    </location>
</feature>
<dbReference type="EMBL" id="CAXAMN010021872">
    <property type="protein sequence ID" value="CAK9064149.1"/>
    <property type="molecule type" value="Genomic_DNA"/>
</dbReference>
<dbReference type="EMBL" id="CAXAMN010021732">
    <property type="protein sequence ID" value="CAK9062852.1"/>
    <property type="molecule type" value="Genomic_DNA"/>
</dbReference>
<feature type="compositionally biased region" description="Low complexity" evidence="1">
    <location>
        <begin position="494"/>
        <end position="519"/>
    </location>
</feature>
<gene>
    <name evidence="2" type="ORF">CCMP2556_LOCUS30905</name>
    <name evidence="3" type="ORF">CCMP2556_LOCUS31506</name>
</gene>
<evidence type="ECO:0000256" key="1">
    <source>
        <dbReference type="SAM" id="MobiDB-lite"/>
    </source>
</evidence>
<name>A0ABP0NJ15_9DINO</name>
<proteinExistence type="predicted"/>
<sequence>MLYCLEHELGLRIFAQPETCHSCWNDVRNGVRRAGRQYVLLLAMTMANVMHGPFKSGRNFQTLQESAQSLAHHLSDDEFNELVDSMASDKAFQESETLPNEKSELPNLPAVTKLPAFADSADEEQSVENNGLDDDDGEPDEAEVPKLRPQTKQELSALRGHMDYQKKLWRAIIAAEALVNDPKVAKRTKLAVKQILDDIAWNNIQLARELCLICSIGNWDAKHELIQEVALAMTGSPQNTKYDLEDGFAHLASLSKVWNQSSAMNKSLELSSTDFRCDPYFEVPNDLRDFIVVLHQCGNEEPLVVAGLKSGVALNMSHLQLLHAHYKFSLPRKGQGSGKNGNVIKIDFVKALLNHLFPDMTEEEKQDLVDGMMGKKVRHVQKKAGKHSKSIIAAFNGLEQEDLREFSKMTEVAMDELRRLTELQALVEVVDWLWNVYEKLDADPADLIDRPSEELMQKIVECFDESTGFVAARKVAAGSTPPKVAAGSTPVAPPKVAAGSALAAPPKVAAASASGSVKKPLMHEKESSKDTKKVKKSSKEVTKKITKEKGK</sequence>
<feature type="region of interest" description="Disordered" evidence="1">
    <location>
        <begin position="120"/>
        <end position="154"/>
    </location>
</feature>
<evidence type="ECO:0000313" key="4">
    <source>
        <dbReference type="Proteomes" id="UP001642484"/>
    </source>
</evidence>
<accession>A0ABP0NJ15</accession>
<reference evidence="2 4" key="1">
    <citation type="submission" date="2024-02" db="EMBL/GenBank/DDBJ databases">
        <authorList>
            <person name="Chen Y."/>
            <person name="Shah S."/>
            <person name="Dougan E. K."/>
            <person name="Thang M."/>
            <person name="Chan C."/>
        </authorList>
    </citation>
    <scope>NUCLEOTIDE SEQUENCE [LARGE SCALE GENOMIC DNA]</scope>
</reference>
<feature type="compositionally biased region" description="Basic and acidic residues" evidence="1">
    <location>
        <begin position="521"/>
        <end position="551"/>
    </location>
</feature>
<evidence type="ECO:0000313" key="3">
    <source>
        <dbReference type="EMBL" id="CAK9064149.1"/>
    </source>
</evidence>
<organism evidence="2 4">
    <name type="scientific">Durusdinium trenchii</name>
    <dbReference type="NCBI Taxonomy" id="1381693"/>
    <lineage>
        <taxon>Eukaryota</taxon>
        <taxon>Sar</taxon>
        <taxon>Alveolata</taxon>
        <taxon>Dinophyceae</taxon>
        <taxon>Suessiales</taxon>
        <taxon>Symbiodiniaceae</taxon>
        <taxon>Durusdinium</taxon>
    </lineage>
</organism>